<dbReference type="EMBL" id="JARBJD010000002">
    <property type="protein sequence ID" value="KAK2964472.1"/>
    <property type="molecule type" value="Genomic_DNA"/>
</dbReference>
<gene>
    <name evidence="1" type="ORF">BLNAU_388</name>
</gene>
<proteinExistence type="predicted"/>
<keyword evidence="2" id="KW-1185">Reference proteome</keyword>
<comment type="caution">
    <text evidence="1">The sequence shown here is derived from an EMBL/GenBank/DDBJ whole genome shotgun (WGS) entry which is preliminary data.</text>
</comment>
<organism evidence="1 2">
    <name type="scientific">Blattamonas nauphoetae</name>
    <dbReference type="NCBI Taxonomy" id="2049346"/>
    <lineage>
        <taxon>Eukaryota</taxon>
        <taxon>Metamonada</taxon>
        <taxon>Preaxostyla</taxon>
        <taxon>Oxymonadida</taxon>
        <taxon>Blattamonas</taxon>
    </lineage>
</organism>
<sequence length="247" mass="28406">MEDHIILFIDRRRSLPDDASNVLCFGWSETLQQDRPRHSAEPRHPMPTIVLRHHSGRPNFEPIFGRPFADRHVPDSILVSGLSTGDRLARADCYCVDQHSLLLVCRTSCSGGLFHHPHRFPTIISKPHATEFDGSFACHFFVLPNPVGSWSHHPSELQPAGSLEETIPQGSRPLDHTHCSLQRRKELEPALHFTCVIVLHGRRCDSWMEFHEQRSTWCLNHSRCHLLSNSRIHRIQRPRLGREDDDV</sequence>
<reference evidence="1 2" key="1">
    <citation type="journal article" date="2022" name="bioRxiv">
        <title>Genomics of Preaxostyla Flagellates Illuminates Evolutionary Transitions and the Path Towards Mitochondrial Loss.</title>
        <authorList>
            <person name="Novak L.V.F."/>
            <person name="Treitli S.C."/>
            <person name="Pyrih J."/>
            <person name="Halakuc P."/>
            <person name="Pipaliya S.V."/>
            <person name="Vacek V."/>
            <person name="Brzon O."/>
            <person name="Soukal P."/>
            <person name="Eme L."/>
            <person name="Dacks J.B."/>
            <person name="Karnkowska A."/>
            <person name="Elias M."/>
            <person name="Hampl V."/>
        </authorList>
    </citation>
    <scope>NUCLEOTIDE SEQUENCE [LARGE SCALE GENOMIC DNA]</scope>
    <source>
        <strain evidence="1">NAU3</strain>
        <tissue evidence="1">Gut</tissue>
    </source>
</reference>
<evidence type="ECO:0000313" key="2">
    <source>
        <dbReference type="Proteomes" id="UP001281761"/>
    </source>
</evidence>
<dbReference type="Proteomes" id="UP001281761">
    <property type="component" value="Unassembled WGS sequence"/>
</dbReference>
<name>A0ABQ9YL32_9EUKA</name>
<protein>
    <submittedName>
        <fullName evidence="1">Uncharacterized protein</fullName>
    </submittedName>
</protein>
<evidence type="ECO:0000313" key="1">
    <source>
        <dbReference type="EMBL" id="KAK2964472.1"/>
    </source>
</evidence>
<accession>A0ABQ9YL32</accession>